<evidence type="ECO:0000313" key="1">
    <source>
        <dbReference type="EMBL" id="MSB19954.1"/>
    </source>
</evidence>
<proteinExistence type="predicted"/>
<reference evidence="1 2" key="1">
    <citation type="journal article" date="2019" name="Nat. Med.">
        <title>A library of human gut bacterial isolates paired with longitudinal multiomics data enables mechanistic microbiome research.</title>
        <authorList>
            <person name="Poyet M."/>
            <person name="Groussin M."/>
            <person name="Gibbons S.M."/>
            <person name="Avila-Pacheco J."/>
            <person name="Jiang X."/>
            <person name="Kearney S.M."/>
            <person name="Perrotta A.R."/>
            <person name="Berdy B."/>
            <person name="Zhao S."/>
            <person name="Lieberman T.D."/>
            <person name="Swanson P.K."/>
            <person name="Smith M."/>
            <person name="Roesemann S."/>
            <person name="Alexander J.E."/>
            <person name="Rich S.A."/>
            <person name="Livny J."/>
            <person name="Vlamakis H."/>
            <person name="Clish C."/>
            <person name="Bullock K."/>
            <person name="Deik A."/>
            <person name="Scott J."/>
            <person name="Pierce K.A."/>
            <person name="Xavier R.J."/>
            <person name="Alm E.J."/>
        </authorList>
    </citation>
    <scope>NUCLEOTIDE SEQUENCE [LARGE SCALE GENOMIC DNA]</scope>
    <source>
        <strain evidence="1 2">BIOML-A2</strain>
    </source>
</reference>
<dbReference type="AlphaFoldDB" id="A0A6I2R067"/>
<dbReference type="EMBL" id="WKPR01000009">
    <property type="protein sequence ID" value="MSB19954.1"/>
    <property type="molecule type" value="Genomic_DNA"/>
</dbReference>
<gene>
    <name evidence="1" type="ORF">GKE97_10550</name>
</gene>
<name>A0A6I2R067_FLAPL</name>
<dbReference type="Proteomes" id="UP000434475">
    <property type="component" value="Unassembled WGS sequence"/>
</dbReference>
<comment type="caution">
    <text evidence="1">The sequence shown here is derived from an EMBL/GenBank/DDBJ whole genome shotgun (WGS) entry which is preliminary data.</text>
</comment>
<organism evidence="1 2">
    <name type="scientific">Flavonifractor plautii</name>
    <name type="common">Fusobacterium plautii</name>
    <dbReference type="NCBI Taxonomy" id="292800"/>
    <lineage>
        <taxon>Bacteria</taxon>
        <taxon>Bacillati</taxon>
        <taxon>Bacillota</taxon>
        <taxon>Clostridia</taxon>
        <taxon>Eubacteriales</taxon>
        <taxon>Oscillospiraceae</taxon>
        <taxon>Flavonifractor</taxon>
    </lineage>
</organism>
<sequence>MKVRKKISEVMVISCEKIMPLPAILDKAYPCCPLDELEFQLSDNELYDAYREQQKIFLLQDADRHLELVVFGTEREALDEEAEAAELSSFQEQYGFSYEDATNPDSNFYILEEAVDRFQDEQDCNLPENEVWENIIRNILSELAA</sequence>
<dbReference type="RefSeq" id="WP_108981803.1">
    <property type="nucleotide sequence ID" value="NZ_JAQLWY010000020.1"/>
</dbReference>
<evidence type="ECO:0000313" key="2">
    <source>
        <dbReference type="Proteomes" id="UP000434475"/>
    </source>
</evidence>
<protein>
    <submittedName>
        <fullName evidence="1">Uncharacterized protein</fullName>
    </submittedName>
</protein>
<accession>A0A6I2R067</accession>